<gene>
    <name evidence="3" type="ORF">S06H3_49284</name>
</gene>
<proteinExistence type="predicted"/>
<dbReference type="PANTHER" id="PTHR43245">
    <property type="entry name" value="BIFUNCTIONAL POLYMYXIN RESISTANCE PROTEIN ARNA"/>
    <property type="match status" value="1"/>
</dbReference>
<evidence type="ECO:0000313" key="3">
    <source>
        <dbReference type="EMBL" id="GAI34164.1"/>
    </source>
</evidence>
<dbReference type="Pfam" id="PF01370">
    <property type="entry name" value="Epimerase"/>
    <property type="match status" value="1"/>
</dbReference>
<sequence length="254" mass="28581">DVFLHLAGLTKSVTPSGYYRVNVDGTATLLGALSRYGKGVKHLIFASSTSATGPASSPDRPKTEEDPCTPVSHYGKSKLKAEEMIRSSSLNWTIFRLPIVFGPHDYEMLKMFRMAKSGVIALFSGPQDPYTYVSAQDAGFFFLQAFQNERLYRETYCYCYDASRTVAQFFTLVREQLGLSPDYRYIQVPRWVAYPARAILDLKQRMLQRASIVNPDKIAEIAAVYWVFSNNKLKNALGIVSIEENGAVAETVRW</sequence>
<reference evidence="3" key="1">
    <citation type="journal article" date="2014" name="Front. Microbiol.">
        <title>High frequency of phylogenetically diverse reductive dehalogenase-homologous genes in deep subseafloor sedimentary metagenomes.</title>
        <authorList>
            <person name="Kawai M."/>
            <person name="Futagami T."/>
            <person name="Toyoda A."/>
            <person name="Takaki Y."/>
            <person name="Nishi S."/>
            <person name="Hori S."/>
            <person name="Arai W."/>
            <person name="Tsubouchi T."/>
            <person name="Morono Y."/>
            <person name="Uchiyama I."/>
            <person name="Ito T."/>
            <person name="Fujiyama A."/>
            <person name="Inagaki F."/>
            <person name="Takami H."/>
        </authorList>
    </citation>
    <scope>NUCLEOTIDE SEQUENCE</scope>
    <source>
        <strain evidence="3">Expedition CK06-06</strain>
    </source>
</reference>
<evidence type="ECO:0000259" key="2">
    <source>
        <dbReference type="Pfam" id="PF01370"/>
    </source>
</evidence>
<organism evidence="3">
    <name type="scientific">marine sediment metagenome</name>
    <dbReference type="NCBI Taxonomy" id="412755"/>
    <lineage>
        <taxon>unclassified sequences</taxon>
        <taxon>metagenomes</taxon>
        <taxon>ecological metagenomes</taxon>
    </lineage>
</organism>
<dbReference type="EMBL" id="BARV01031110">
    <property type="protein sequence ID" value="GAI34164.1"/>
    <property type="molecule type" value="Genomic_DNA"/>
</dbReference>
<feature type="region of interest" description="Disordered" evidence="1">
    <location>
        <begin position="49"/>
        <end position="70"/>
    </location>
</feature>
<feature type="compositionally biased region" description="Low complexity" evidence="1">
    <location>
        <begin position="49"/>
        <end position="58"/>
    </location>
</feature>
<dbReference type="AlphaFoldDB" id="X1PTG7"/>
<feature type="non-terminal residue" evidence="3">
    <location>
        <position position="1"/>
    </location>
</feature>
<dbReference type="SUPFAM" id="SSF51735">
    <property type="entry name" value="NAD(P)-binding Rossmann-fold domains"/>
    <property type="match status" value="1"/>
</dbReference>
<comment type="caution">
    <text evidence="3">The sequence shown here is derived from an EMBL/GenBank/DDBJ whole genome shotgun (WGS) entry which is preliminary data.</text>
</comment>
<feature type="domain" description="NAD-dependent epimerase/dehydratase" evidence="2">
    <location>
        <begin position="11"/>
        <end position="148"/>
    </location>
</feature>
<dbReference type="InterPro" id="IPR036291">
    <property type="entry name" value="NAD(P)-bd_dom_sf"/>
</dbReference>
<dbReference type="InterPro" id="IPR050177">
    <property type="entry name" value="Lipid_A_modif_metabolic_enz"/>
</dbReference>
<accession>X1PTG7</accession>
<protein>
    <recommendedName>
        <fullName evidence="2">NAD-dependent epimerase/dehydratase domain-containing protein</fullName>
    </recommendedName>
</protein>
<dbReference type="InterPro" id="IPR001509">
    <property type="entry name" value="Epimerase_deHydtase"/>
</dbReference>
<feature type="non-terminal residue" evidence="3">
    <location>
        <position position="254"/>
    </location>
</feature>
<evidence type="ECO:0000256" key="1">
    <source>
        <dbReference type="SAM" id="MobiDB-lite"/>
    </source>
</evidence>
<name>X1PTG7_9ZZZZ</name>
<dbReference type="Gene3D" id="3.40.50.720">
    <property type="entry name" value="NAD(P)-binding Rossmann-like Domain"/>
    <property type="match status" value="1"/>
</dbReference>